<dbReference type="GO" id="GO:0015689">
    <property type="term" value="P:molybdate ion transport"/>
    <property type="evidence" value="ECO:0007669"/>
    <property type="project" value="TreeGrafter"/>
</dbReference>
<keyword evidence="3" id="KW-1185">Reference proteome</keyword>
<comment type="caution">
    <text evidence="2">The sequence shown here is derived from an EMBL/GenBank/DDBJ whole genome shotgun (WGS) entry which is preliminary data.</text>
</comment>
<dbReference type="Pfam" id="PF13531">
    <property type="entry name" value="SBP_bac_11"/>
    <property type="match status" value="1"/>
</dbReference>
<name>A0A2N7UBI7_9GAMM</name>
<dbReference type="SUPFAM" id="SSF53850">
    <property type="entry name" value="Periplasmic binding protein-like II"/>
    <property type="match status" value="1"/>
</dbReference>
<gene>
    <name evidence="2" type="ORF">C1H69_01155</name>
</gene>
<organism evidence="2 3">
    <name type="scientific">Billgrantia endophytica</name>
    <dbReference type="NCBI Taxonomy" id="2033802"/>
    <lineage>
        <taxon>Bacteria</taxon>
        <taxon>Pseudomonadati</taxon>
        <taxon>Pseudomonadota</taxon>
        <taxon>Gammaproteobacteria</taxon>
        <taxon>Oceanospirillales</taxon>
        <taxon>Halomonadaceae</taxon>
        <taxon>Billgrantia</taxon>
    </lineage>
</organism>
<dbReference type="PANTHER" id="PTHR30632:SF14">
    <property type="entry name" value="TUNGSTATE_MOLYBDATE_CHROMATE-BINDING PROTEIN MODA"/>
    <property type="match status" value="1"/>
</dbReference>
<evidence type="ECO:0008006" key="4">
    <source>
        <dbReference type="Google" id="ProtNLM"/>
    </source>
</evidence>
<dbReference type="EMBL" id="PNRF01000003">
    <property type="protein sequence ID" value="PMR77802.1"/>
    <property type="molecule type" value="Genomic_DNA"/>
</dbReference>
<evidence type="ECO:0000313" key="2">
    <source>
        <dbReference type="EMBL" id="PMR77802.1"/>
    </source>
</evidence>
<protein>
    <recommendedName>
        <fullName evidence="4">Molybdate ABC transporter substrate-binding protein</fullName>
    </recommendedName>
</protein>
<dbReference type="AlphaFoldDB" id="A0A2N7UBI7"/>
<evidence type="ECO:0000256" key="1">
    <source>
        <dbReference type="SAM" id="SignalP"/>
    </source>
</evidence>
<dbReference type="Gene3D" id="3.40.190.10">
    <property type="entry name" value="Periplasmic binding protein-like II"/>
    <property type="match status" value="2"/>
</dbReference>
<dbReference type="Proteomes" id="UP000235803">
    <property type="component" value="Unassembled WGS sequence"/>
</dbReference>
<dbReference type="OrthoDB" id="9785015at2"/>
<sequence length="305" mass="32538">MGRKGDHMSRTMKNVLNQSKRPLLGATALALALGASASWAQPAEVSIGVVPAVQTAMPSILAAFLLEHPEYADDEEYEFVFTYDPSGVLRNAITDALNVDPNSSPYDLFLAADVNDPQALYDDFGPDEDGPVREPEDYSEGTLMLWSNGDSSSIDANLDPVDFREDFTTTAICDVAMGPYGVAATQALDNVYAIDYTQPPYDSQVIQYPNINAVNAAIVAGGGEAGGTQSGFVPTSLHCTAGQVTPPPGATYRLFEPGVDYAPTIHGAVVIERSGGETDAAQALLDFMRSEDGQDIFDEFCLSFN</sequence>
<dbReference type="GO" id="GO:0030973">
    <property type="term" value="F:molybdate ion binding"/>
    <property type="evidence" value="ECO:0007669"/>
    <property type="project" value="TreeGrafter"/>
</dbReference>
<accession>A0A2N7UBI7</accession>
<dbReference type="InterPro" id="IPR050682">
    <property type="entry name" value="ModA/WtpA"/>
</dbReference>
<feature type="signal peptide" evidence="1">
    <location>
        <begin position="1"/>
        <end position="40"/>
    </location>
</feature>
<proteinExistence type="predicted"/>
<keyword evidence="1" id="KW-0732">Signal</keyword>
<dbReference type="PANTHER" id="PTHR30632">
    <property type="entry name" value="MOLYBDATE-BINDING PERIPLASMIC PROTEIN"/>
    <property type="match status" value="1"/>
</dbReference>
<evidence type="ECO:0000313" key="3">
    <source>
        <dbReference type="Proteomes" id="UP000235803"/>
    </source>
</evidence>
<reference evidence="2 3" key="1">
    <citation type="submission" date="2018-01" db="EMBL/GenBank/DDBJ databases">
        <title>Halomonas endophytica sp. nov., isolated from storage liquid in the stems of Populus euphratica.</title>
        <authorList>
            <person name="Chen C."/>
        </authorList>
    </citation>
    <scope>NUCLEOTIDE SEQUENCE [LARGE SCALE GENOMIC DNA]</scope>
    <source>
        <strain evidence="2 3">MC28</strain>
    </source>
</reference>
<feature type="chain" id="PRO_5014970390" description="Molybdate ABC transporter substrate-binding protein" evidence="1">
    <location>
        <begin position="41"/>
        <end position="305"/>
    </location>
</feature>